<dbReference type="Gene3D" id="3.30.230.10">
    <property type="match status" value="1"/>
</dbReference>
<dbReference type="GO" id="GO:0016887">
    <property type="term" value="F:ATP hydrolysis activity"/>
    <property type="evidence" value="ECO:0007669"/>
    <property type="project" value="InterPro"/>
</dbReference>
<dbReference type="AlphaFoldDB" id="A0A6A6GR89"/>
<dbReference type="Proteomes" id="UP000799538">
    <property type="component" value="Unassembled WGS sequence"/>
</dbReference>
<dbReference type="FunFam" id="3.30.230.10:FF:000120">
    <property type="entry name" value="Mismatch repair endonuclease PMS2"/>
    <property type="match status" value="1"/>
</dbReference>
<feature type="compositionally biased region" description="Low complexity" evidence="3">
    <location>
        <begin position="709"/>
        <end position="719"/>
    </location>
</feature>
<evidence type="ECO:0000259" key="5">
    <source>
        <dbReference type="SMART" id="SM01340"/>
    </source>
</evidence>
<dbReference type="InterPro" id="IPR002099">
    <property type="entry name" value="MutL/Mlh/PMS"/>
</dbReference>
<dbReference type="GO" id="GO:0032389">
    <property type="term" value="C:MutLalpha complex"/>
    <property type="evidence" value="ECO:0007669"/>
    <property type="project" value="TreeGrafter"/>
</dbReference>
<feature type="compositionally biased region" description="Polar residues" evidence="3">
    <location>
        <begin position="382"/>
        <end position="393"/>
    </location>
</feature>
<proteinExistence type="inferred from homology"/>
<evidence type="ECO:0000256" key="3">
    <source>
        <dbReference type="SAM" id="MobiDB-lite"/>
    </source>
</evidence>
<protein>
    <recommendedName>
        <fullName evidence="8">DNA mismatch repair protein MutL</fullName>
    </recommendedName>
</protein>
<feature type="compositionally biased region" description="Acidic residues" evidence="3">
    <location>
        <begin position="734"/>
        <end position="743"/>
    </location>
</feature>
<dbReference type="InterPro" id="IPR014790">
    <property type="entry name" value="MutL_C"/>
</dbReference>
<dbReference type="InterPro" id="IPR038973">
    <property type="entry name" value="MutL/Mlh/Pms-like"/>
</dbReference>
<dbReference type="CDD" id="cd03484">
    <property type="entry name" value="MutL_Trans_hPMS_2_like"/>
    <property type="match status" value="1"/>
</dbReference>
<dbReference type="InterPro" id="IPR036890">
    <property type="entry name" value="HATPase_C_sf"/>
</dbReference>
<dbReference type="SUPFAM" id="SSF118116">
    <property type="entry name" value="DNA mismatch repair protein MutL"/>
    <property type="match status" value="2"/>
</dbReference>
<feature type="compositionally biased region" description="Polar residues" evidence="3">
    <location>
        <begin position="518"/>
        <end position="535"/>
    </location>
</feature>
<dbReference type="GO" id="GO:0006298">
    <property type="term" value="P:mismatch repair"/>
    <property type="evidence" value="ECO:0007669"/>
    <property type="project" value="InterPro"/>
</dbReference>
<gene>
    <name evidence="6" type="ORF">BDZ85DRAFT_315684</name>
</gene>
<dbReference type="InterPro" id="IPR014762">
    <property type="entry name" value="DNA_mismatch_repair_CS"/>
</dbReference>
<dbReference type="NCBIfam" id="TIGR00585">
    <property type="entry name" value="mutl"/>
    <property type="match status" value="1"/>
</dbReference>
<organism evidence="6 7">
    <name type="scientific">Elsinoe ampelina</name>
    <dbReference type="NCBI Taxonomy" id="302913"/>
    <lineage>
        <taxon>Eukaryota</taxon>
        <taxon>Fungi</taxon>
        <taxon>Dikarya</taxon>
        <taxon>Ascomycota</taxon>
        <taxon>Pezizomycotina</taxon>
        <taxon>Dothideomycetes</taxon>
        <taxon>Dothideomycetidae</taxon>
        <taxon>Myriangiales</taxon>
        <taxon>Elsinoaceae</taxon>
        <taxon>Elsinoe</taxon>
    </lineage>
</organism>
<keyword evidence="2" id="KW-0227">DNA damage</keyword>
<dbReference type="GO" id="GO:0061982">
    <property type="term" value="P:meiosis I cell cycle process"/>
    <property type="evidence" value="ECO:0007669"/>
    <property type="project" value="UniProtKB-ARBA"/>
</dbReference>
<feature type="domain" description="MutL C-terminal dimerisation" evidence="4">
    <location>
        <begin position="855"/>
        <end position="1065"/>
    </location>
</feature>
<dbReference type="Pfam" id="PF13589">
    <property type="entry name" value="HATPase_c_3"/>
    <property type="match status" value="1"/>
</dbReference>
<dbReference type="Gene3D" id="3.30.565.10">
    <property type="entry name" value="Histidine kinase-like ATPase, C-terminal domain"/>
    <property type="match status" value="1"/>
</dbReference>
<feature type="region of interest" description="Disordered" evidence="3">
    <location>
        <begin position="379"/>
        <end position="415"/>
    </location>
</feature>
<dbReference type="GO" id="GO:0140664">
    <property type="term" value="F:ATP-dependent DNA damage sensor activity"/>
    <property type="evidence" value="ECO:0007669"/>
    <property type="project" value="InterPro"/>
</dbReference>
<feature type="compositionally biased region" description="Basic and acidic residues" evidence="3">
    <location>
        <begin position="551"/>
        <end position="561"/>
    </location>
</feature>
<comment type="similarity">
    <text evidence="1">Belongs to the DNA mismatch repair MutL/HexB family.</text>
</comment>
<dbReference type="PROSITE" id="PS00058">
    <property type="entry name" value="DNA_MISMATCH_REPAIR_1"/>
    <property type="match status" value="1"/>
</dbReference>
<dbReference type="PANTHER" id="PTHR10073:SF52">
    <property type="entry name" value="MISMATCH REPAIR ENDONUCLEASE PMS2"/>
    <property type="match status" value="1"/>
</dbReference>
<dbReference type="EMBL" id="ML992501">
    <property type="protein sequence ID" value="KAF2228207.1"/>
    <property type="molecule type" value="Genomic_DNA"/>
</dbReference>
<dbReference type="Pfam" id="PF08676">
    <property type="entry name" value="MutL_C"/>
    <property type="match status" value="1"/>
</dbReference>
<dbReference type="GO" id="GO:0030983">
    <property type="term" value="F:mismatched DNA binding"/>
    <property type="evidence" value="ECO:0007669"/>
    <property type="project" value="InterPro"/>
</dbReference>
<name>A0A6A6GR89_9PEZI</name>
<dbReference type="PANTHER" id="PTHR10073">
    <property type="entry name" value="DNA MISMATCH REPAIR PROTEIN MLH, PMS, MUTL"/>
    <property type="match status" value="1"/>
</dbReference>
<dbReference type="FunFam" id="3.30.565.10:FF:000014">
    <property type="entry name" value="Mismatch repair endonuclease pms1, putative"/>
    <property type="match status" value="1"/>
</dbReference>
<evidence type="ECO:0000259" key="4">
    <source>
        <dbReference type="SMART" id="SM00853"/>
    </source>
</evidence>
<dbReference type="SUPFAM" id="SSF54211">
    <property type="entry name" value="Ribosomal protein S5 domain 2-like"/>
    <property type="match status" value="1"/>
</dbReference>
<evidence type="ECO:0000256" key="1">
    <source>
        <dbReference type="ARBA" id="ARBA00006082"/>
    </source>
</evidence>
<dbReference type="Pfam" id="PF01119">
    <property type="entry name" value="DNA_mis_repair"/>
    <property type="match status" value="1"/>
</dbReference>
<feature type="compositionally biased region" description="Low complexity" evidence="3">
    <location>
        <begin position="995"/>
        <end position="1020"/>
    </location>
</feature>
<evidence type="ECO:0008006" key="8">
    <source>
        <dbReference type="Google" id="ProtNLM"/>
    </source>
</evidence>
<dbReference type="Gene3D" id="3.30.1540.20">
    <property type="entry name" value="MutL, C-terminal domain, dimerisation subdomain"/>
    <property type="match status" value="1"/>
</dbReference>
<dbReference type="InterPro" id="IPR014721">
    <property type="entry name" value="Ribsml_uS5_D2-typ_fold_subgr"/>
</dbReference>
<evidence type="ECO:0000256" key="2">
    <source>
        <dbReference type="ARBA" id="ARBA00022763"/>
    </source>
</evidence>
<dbReference type="InterPro" id="IPR020568">
    <property type="entry name" value="Ribosomal_Su5_D2-typ_SF"/>
</dbReference>
<dbReference type="OrthoDB" id="10263226at2759"/>
<sequence>MASIKAIAASSVHQIQSGQVIVDLTSVVKELVENALDAGATSIDVRFKNNGLDSIEVQDNGSGITPEDFGTVALKHFTSKLSTYDDLDSLETFGFRGEALSSLCALSDFHITTATAGPKGSRLEFDVSGKLKGTSVVAAVKGTTISVEKLFKNLPVRRHELEKNVKREYGKVLNFLQAYACISVNVRFSVSNTPAKGKKTIVFSTKSNPTTKENIVNVYGAKTLFALVSMDLDLEMQPSFRPLGGSAKKGATQVDSASRKMKIQGHISKPIFGEGRQAPDRQMFFVNSRPCQLPQVSKAFNEVYKSFNVSQSPFIFANLIMDTNSYDVNVSPDKRSILLHDQTALLESLKESLTSLFEQQDQTMPASQLQAKKLPGFKQPTLFRSDTSRSSVSEVEPRADSGPKFADSTPEDRTQLQPGQLISGWVGRDAQSRVGTQDAIADAMKEKKKSEFQKALAKSIGDGNDDAFVGTYAQDESLHDEADVETSEACIDDEQELSQLTPPPPVPREVQDFNARILSQKTKQSRLPQRVTTETMELDDGQSEDPSSADSIDRSDPEHIPAIRPGQHKVPPGPVQNAFDRMRPKRTHPELATVTVGDRTLTMTLEGPESKRRRMHTPKMTGKIKEIPQSSGFTSGLKMFAAAGSQMAGEARAHFGAEDEAEEVENDDVEDVEDDADEVEDDDEDESGDGPGDSGEDESSPMTEEDDLANGLASSANSAHNHDSPETGPFVEADNSDDEYLDEDDKKAREEAKVARMIQEAEEAAAKPSEEALRRASQVLRSNFRRKDAPLQLQQTLSLSLADLEAAEPGFYTRHASLRRQKSTPGTKADDIGSANAEAKLSLTISKPDFAEMRIAGQFNLGFILAIRPAKTPDDQDHLFIIDQHAADEKFNFERLYASTNLTPQRLVTPKDLQLSAVEEELISANSASLLANGFEIDVVEPDDGAEDASDPFDNTASKRRQFRLLTLPTSKETTFSTNDLEELLHLLSESAGSALPPSLPSSLSTPSSLTSSSSSSSTTHPFPLTRHSSLPLSLQSTTIIRPSRVRKMLAMRACRSSIMVGKNLTQAQMGKVVRHMGEMERPWNCPHGRPTMRHLAGLGEWEGWDGDAVGRRGVDWGAYAAGK</sequence>
<dbReference type="InterPro" id="IPR037198">
    <property type="entry name" value="MutL_C_sf"/>
</dbReference>
<feature type="region of interest" description="Disordered" evidence="3">
    <location>
        <begin position="518"/>
        <end position="590"/>
    </location>
</feature>
<dbReference type="SMART" id="SM01340">
    <property type="entry name" value="DNA_mis_repair"/>
    <property type="match status" value="1"/>
</dbReference>
<dbReference type="SUPFAM" id="SSF55874">
    <property type="entry name" value="ATPase domain of HSP90 chaperone/DNA topoisomerase II/histidine kinase"/>
    <property type="match status" value="1"/>
</dbReference>
<keyword evidence="7" id="KW-1185">Reference proteome</keyword>
<dbReference type="CDD" id="cd16926">
    <property type="entry name" value="HATPase_MutL-MLH-PMS-like"/>
    <property type="match status" value="1"/>
</dbReference>
<reference evidence="7" key="1">
    <citation type="journal article" date="2020" name="Stud. Mycol.">
        <title>101 Dothideomycetes genomes: A test case for predicting lifestyles and emergence of pathogens.</title>
        <authorList>
            <person name="Haridas S."/>
            <person name="Albert R."/>
            <person name="Binder M."/>
            <person name="Bloem J."/>
            <person name="LaButti K."/>
            <person name="Salamov A."/>
            <person name="Andreopoulos B."/>
            <person name="Baker S."/>
            <person name="Barry K."/>
            <person name="Bills G."/>
            <person name="Bluhm B."/>
            <person name="Cannon C."/>
            <person name="Castanera R."/>
            <person name="Culley D."/>
            <person name="Daum C."/>
            <person name="Ezra D."/>
            <person name="Gonzalez J."/>
            <person name="Henrissat B."/>
            <person name="Kuo A."/>
            <person name="Liang C."/>
            <person name="Lipzen A."/>
            <person name="Lutzoni F."/>
            <person name="Magnuson J."/>
            <person name="Mondo S."/>
            <person name="Nolan M."/>
            <person name="Ohm R."/>
            <person name="Pangilinan J."/>
            <person name="Park H.-J."/>
            <person name="Ramirez L."/>
            <person name="Alfaro M."/>
            <person name="Sun H."/>
            <person name="Tritt A."/>
            <person name="Yoshinaga Y."/>
            <person name="Zwiers L.-H."/>
            <person name="Turgeon B."/>
            <person name="Goodwin S."/>
            <person name="Spatafora J."/>
            <person name="Crous P."/>
            <person name="Grigoriev I."/>
        </authorList>
    </citation>
    <scope>NUCLEOTIDE SEQUENCE [LARGE SCALE GENOMIC DNA]</scope>
    <source>
        <strain evidence="7">CECT 20119</strain>
    </source>
</reference>
<dbReference type="InterPro" id="IPR042120">
    <property type="entry name" value="MutL_C_dimsub"/>
</dbReference>
<dbReference type="SMART" id="SM00853">
    <property type="entry name" value="MutL_C"/>
    <property type="match status" value="1"/>
</dbReference>
<feature type="compositionally biased region" description="Acidic residues" evidence="3">
    <location>
        <begin position="658"/>
        <end position="708"/>
    </location>
</feature>
<evidence type="ECO:0000313" key="6">
    <source>
        <dbReference type="EMBL" id="KAF2228207.1"/>
    </source>
</evidence>
<feature type="region of interest" description="Disordered" evidence="3">
    <location>
        <begin position="995"/>
        <end position="1029"/>
    </location>
</feature>
<feature type="domain" description="DNA mismatch repair protein S5" evidence="5">
    <location>
        <begin position="215"/>
        <end position="358"/>
    </location>
</feature>
<feature type="region of interest" description="Disordered" evidence="3">
    <location>
        <begin position="644"/>
        <end position="751"/>
    </location>
</feature>
<dbReference type="InterPro" id="IPR013507">
    <property type="entry name" value="DNA_mismatch_S5_2-like"/>
</dbReference>
<evidence type="ECO:0000313" key="7">
    <source>
        <dbReference type="Proteomes" id="UP000799538"/>
    </source>
</evidence>
<accession>A0A6A6GR89</accession>
<dbReference type="GO" id="GO:0005524">
    <property type="term" value="F:ATP binding"/>
    <property type="evidence" value="ECO:0007669"/>
    <property type="project" value="InterPro"/>
</dbReference>